<dbReference type="Proteomes" id="UP000694845">
    <property type="component" value="Unplaced"/>
</dbReference>
<dbReference type="RefSeq" id="XP_022109304.1">
    <property type="nucleotide sequence ID" value="XM_022253612.1"/>
</dbReference>
<gene>
    <name evidence="2" type="primary">LOC110989312</name>
</gene>
<reference evidence="2" key="1">
    <citation type="submission" date="2025-08" db="UniProtKB">
        <authorList>
            <consortium name="RefSeq"/>
        </authorList>
    </citation>
    <scope>IDENTIFICATION</scope>
</reference>
<dbReference type="OMA" id="NCANCHI"/>
<keyword evidence="1" id="KW-1185">Reference proteome</keyword>
<name>A0A8B7ZV60_ACAPL</name>
<dbReference type="AlphaFoldDB" id="A0A8B7ZV60"/>
<proteinExistence type="predicted"/>
<evidence type="ECO:0000313" key="2">
    <source>
        <dbReference type="RefSeq" id="XP_022109304.1"/>
    </source>
</evidence>
<dbReference type="PANTHER" id="PTHR32046:SF14">
    <property type="match status" value="1"/>
</dbReference>
<protein>
    <submittedName>
        <fullName evidence="2">Uncharacterized protein LOC110989312</fullName>
    </submittedName>
</protein>
<organism evidence="1 2">
    <name type="scientific">Acanthaster planci</name>
    <name type="common">Crown-of-thorns starfish</name>
    <dbReference type="NCBI Taxonomy" id="133434"/>
    <lineage>
        <taxon>Eukaryota</taxon>
        <taxon>Metazoa</taxon>
        <taxon>Echinodermata</taxon>
        <taxon>Eleutherozoa</taxon>
        <taxon>Asterozoa</taxon>
        <taxon>Asteroidea</taxon>
        <taxon>Valvatacea</taxon>
        <taxon>Valvatida</taxon>
        <taxon>Acanthasteridae</taxon>
        <taxon>Acanthaster</taxon>
    </lineage>
</organism>
<dbReference type="PANTHER" id="PTHR32046">
    <property type="entry name" value="G DOMAIN-CONTAINING PROTEIN"/>
    <property type="match status" value="1"/>
</dbReference>
<sequence>MESTSLSLTKEVLAERKRLETAVEGLQPQIQIGVFKLEELRREQQILEQHEAEIQANESFEYEVEVPKSKMVNITGYITNCSKCHYSCHYPCGIANDNEKDGCWAMSDGKCRICPGNCVWNVHFNQGYKFEYYSEKEKRTYAELEERYKDATGKKLTVEQVIRKHYDEFLSVQKCVFVLITDSHHSLKRLEEIALKPNPLSTVEYVDLLIESEKAEAKPGWKFRVKALEDVRNQADIMTKVKKANYDPFENYKKEFLGKKSSKHGKSWYQFWK</sequence>
<accession>A0A8B7ZV60</accession>
<dbReference type="OrthoDB" id="10067955at2759"/>
<evidence type="ECO:0000313" key="1">
    <source>
        <dbReference type="Proteomes" id="UP000694845"/>
    </source>
</evidence>
<dbReference type="KEGG" id="aplc:110989312"/>
<dbReference type="GeneID" id="110989312"/>